<keyword evidence="3 6" id="KW-0349">Heme</keyword>
<dbReference type="GO" id="GO:0004497">
    <property type="term" value="F:monooxygenase activity"/>
    <property type="evidence" value="ECO:0007669"/>
    <property type="project" value="UniProtKB-KW"/>
</dbReference>
<dbReference type="SUPFAM" id="SSF48264">
    <property type="entry name" value="Cytochrome P450"/>
    <property type="match status" value="1"/>
</dbReference>
<dbReference type="GO" id="GO:0005506">
    <property type="term" value="F:iron ion binding"/>
    <property type="evidence" value="ECO:0007669"/>
    <property type="project" value="InterPro"/>
</dbReference>
<evidence type="ECO:0000256" key="6">
    <source>
        <dbReference type="PIRSR" id="PIRSR602401-1"/>
    </source>
</evidence>
<reference evidence="9" key="1">
    <citation type="submission" date="2020-01" db="EMBL/GenBank/DDBJ databases">
        <title>Identification and distribution of gene clusters putatively required for synthesis of sphingolipid metabolism inhibitors in phylogenetically diverse species of the filamentous fungus Fusarium.</title>
        <authorList>
            <person name="Kim H.-S."/>
            <person name="Busman M."/>
            <person name="Brown D.W."/>
            <person name="Divon H."/>
            <person name="Uhlig S."/>
            <person name="Proctor R.H."/>
        </authorList>
    </citation>
    <scope>NUCLEOTIDE SEQUENCE</scope>
    <source>
        <strain evidence="9">NRRL 31653</strain>
    </source>
</reference>
<accession>A0A9P5BGS5</accession>
<proteinExistence type="inferred from homology"/>
<evidence type="ECO:0000313" key="10">
    <source>
        <dbReference type="Proteomes" id="UP000737391"/>
    </source>
</evidence>
<evidence type="ECO:0000256" key="7">
    <source>
        <dbReference type="RuleBase" id="RU000461"/>
    </source>
</evidence>
<keyword evidence="10" id="KW-1185">Reference proteome</keyword>
<dbReference type="InterPro" id="IPR050121">
    <property type="entry name" value="Cytochrome_P450_monoxygenase"/>
</dbReference>
<dbReference type="PANTHER" id="PTHR24305:SF166">
    <property type="entry name" value="CYTOCHROME P450 12A4, MITOCHONDRIAL-RELATED"/>
    <property type="match status" value="1"/>
</dbReference>
<evidence type="ECO:0000256" key="2">
    <source>
        <dbReference type="ARBA" id="ARBA00010617"/>
    </source>
</evidence>
<dbReference type="InterPro" id="IPR036396">
    <property type="entry name" value="Cyt_P450_sf"/>
</dbReference>
<organism evidence="9 10">
    <name type="scientific">Fusarium agapanthi</name>
    <dbReference type="NCBI Taxonomy" id="1803897"/>
    <lineage>
        <taxon>Eukaryota</taxon>
        <taxon>Fungi</taxon>
        <taxon>Dikarya</taxon>
        <taxon>Ascomycota</taxon>
        <taxon>Pezizomycotina</taxon>
        <taxon>Sordariomycetes</taxon>
        <taxon>Hypocreomycetidae</taxon>
        <taxon>Hypocreales</taxon>
        <taxon>Nectriaceae</taxon>
        <taxon>Fusarium</taxon>
        <taxon>Fusarium fujikuroi species complex</taxon>
    </lineage>
</organism>
<dbReference type="Proteomes" id="UP000737391">
    <property type="component" value="Unassembled WGS sequence"/>
</dbReference>
<dbReference type="PANTHER" id="PTHR24305">
    <property type="entry name" value="CYTOCHROME P450"/>
    <property type="match status" value="1"/>
</dbReference>
<dbReference type="InterPro" id="IPR002401">
    <property type="entry name" value="Cyt_P450_E_grp-I"/>
</dbReference>
<evidence type="ECO:0000256" key="4">
    <source>
        <dbReference type="ARBA" id="ARBA00022723"/>
    </source>
</evidence>
<keyword evidence="8" id="KW-0472">Membrane</keyword>
<dbReference type="Pfam" id="PF00067">
    <property type="entry name" value="p450"/>
    <property type="match status" value="1"/>
</dbReference>
<keyword evidence="7" id="KW-0560">Oxidoreductase</keyword>
<evidence type="ECO:0000256" key="3">
    <source>
        <dbReference type="ARBA" id="ARBA00022617"/>
    </source>
</evidence>
<keyword evidence="5 6" id="KW-0408">Iron</keyword>
<evidence type="ECO:0000256" key="5">
    <source>
        <dbReference type="ARBA" id="ARBA00023004"/>
    </source>
</evidence>
<dbReference type="InterPro" id="IPR001128">
    <property type="entry name" value="Cyt_P450"/>
</dbReference>
<dbReference type="PROSITE" id="PS00086">
    <property type="entry name" value="CYTOCHROME_P450"/>
    <property type="match status" value="1"/>
</dbReference>
<feature type="transmembrane region" description="Helical" evidence="8">
    <location>
        <begin position="12"/>
        <end position="36"/>
    </location>
</feature>
<keyword evidence="7" id="KW-0503">Monooxygenase</keyword>
<sequence length="518" mass="58922">MTSLLPSMPSLSMGLAVLGMLVMGIIAFNVFVYPFYVSPLRHLPGPKDNAFFLGQTAKFLQVPWFPELLCKWSREFPDAPIIRYLNFANGETLFVNSIEAYKQVLQTKSSYFVKPAFAKQFAHEFIGDGLPFVEGKLHKVRRAAISQPFSAARLRAFSPVVQQKAEQLIDVLTQQRNEHGNVEIESNIWKAVLDVIGLETFGLDLNHLESHESPLFDTFTTMMQPSTFGHVINYLNSLIPIRQYVPMKECIEFSQSCARVREFIVGLMTIRRSQCEQGLVNEKNRDALQCLLEHTDPDWNDKSVVEYVMNLLILGHDTTACSITWAVHELSRRPDCQHRLRDEIASMDSTCGVPGFSDIDKLPYLHNFVREVLRLYCAVAMAPRQATKDVEIDGIMIPKGAVIQLSPAVMNMHPLVWGPDAQEFNPDRWSDLTGGATSAYAFETFHNGPRMCIGKQLSFMEMKIMLVEMIRTFKIEKPLGDEEKQVEVAGPAFTLRPKENLVVRLQYHRVWQSLINLY</sequence>
<evidence type="ECO:0000313" key="9">
    <source>
        <dbReference type="EMBL" id="KAF4501373.1"/>
    </source>
</evidence>
<comment type="caution">
    <text evidence="9">The sequence shown here is derived from an EMBL/GenBank/DDBJ whole genome shotgun (WGS) entry which is preliminary data.</text>
</comment>
<dbReference type="GO" id="GO:0020037">
    <property type="term" value="F:heme binding"/>
    <property type="evidence" value="ECO:0007669"/>
    <property type="project" value="InterPro"/>
</dbReference>
<dbReference type="EMBL" id="LUFC02000132">
    <property type="protein sequence ID" value="KAF4501373.1"/>
    <property type="molecule type" value="Genomic_DNA"/>
</dbReference>
<dbReference type="Gene3D" id="1.10.630.10">
    <property type="entry name" value="Cytochrome P450"/>
    <property type="match status" value="1"/>
</dbReference>
<dbReference type="CDD" id="cd11069">
    <property type="entry name" value="CYP_FUM15-like"/>
    <property type="match status" value="1"/>
</dbReference>
<dbReference type="OrthoDB" id="1470350at2759"/>
<gene>
    <name evidence="9" type="ORF">FAGAP_2418</name>
</gene>
<name>A0A9P5BGS5_9HYPO</name>
<protein>
    <submittedName>
        <fullName evidence="9">Benzoate 4-monooxygenase cytochrome P450</fullName>
    </submittedName>
</protein>
<dbReference type="InterPro" id="IPR017972">
    <property type="entry name" value="Cyt_P450_CS"/>
</dbReference>
<comment type="similarity">
    <text evidence="2 7">Belongs to the cytochrome P450 family.</text>
</comment>
<keyword evidence="8" id="KW-0812">Transmembrane</keyword>
<keyword evidence="4 6" id="KW-0479">Metal-binding</keyword>
<dbReference type="PRINTS" id="PR00463">
    <property type="entry name" value="EP450I"/>
</dbReference>
<dbReference type="PRINTS" id="PR00385">
    <property type="entry name" value="P450"/>
</dbReference>
<evidence type="ECO:0000256" key="8">
    <source>
        <dbReference type="SAM" id="Phobius"/>
    </source>
</evidence>
<dbReference type="AlphaFoldDB" id="A0A9P5BGS5"/>
<keyword evidence="8" id="KW-1133">Transmembrane helix</keyword>
<evidence type="ECO:0000256" key="1">
    <source>
        <dbReference type="ARBA" id="ARBA00001971"/>
    </source>
</evidence>
<feature type="binding site" description="axial binding residue" evidence="6">
    <location>
        <position position="452"/>
    </location>
    <ligand>
        <name>heme</name>
        <dbReference type="ChEBI" id="CHEBI:30413"/>
    </ligand>
    <ligandPart>
        <name>Fe</name>
        <dbReference type="ChEBI" id="CHEBI:18248"/>
    </ligandPart>
</feature>
<dbReference type="GO" id="GO:0016705">
    <property type="term" value="F:oxidoreductase activity, acting on paired donors, with incorporation or reduction of molecular oxygen"/>
    <property type="evidence" value="ECO:0007669"/>
    <property type="project" value="InterPro"/>
</dbReference>
<comment type="cofactor">
    <cofactor evidence="1 6">
        <name>heme</name>
        <dbReference type="ChEBI" id="CHEBI:30413"/>
    </cofactor>
</comment>